<evidence type="ECO:0008006" key="3">
    <source>
        <dbReference type="Google" id="ProtNLM"/>
    </source>
</evidence>
<reference evidence="1" key="1">
    <citation type="journal article" date="2023" name="Insect Mol. Biol.">
        <title>Genome sequencing provides insights into the evolution of gene families encoding plant cell wall-degrading enzymes in longhorned beetles.</title>
        <authorList>
            <person name="Shin N.R."/>
            <person name="Okamura Y."/>
            <person name="Kirsch R."/>
            <person name="Pauchet Y."/>
        </authorList>
    </citation>
    <scope>NUCLEOTIDE SEQUENCE</scope>
    <source>
        <strain evidence="1">AMC_N1</strain>
    </source>
</reference>
<name>A0AAV8XY41_9CUCU</name>
<evidence type="ECO:0000313" key="2">
    <source>
        <dbReference type="Proteomes" id="UP001162162"/>
    </source>
</evidence>
<dbReference type="EMBL" id="JAPWTK010000270">
    <property type="protein sequence ID" value="KAJ8944031.1"/>
    <property type="molecule type" value="Genomic_DNA"/>
</dbReference>
<keyword evidence="2" id="KW-1185">Reference proteome</keyword>
<sequence>MAQPQAHQPHQEIVEPYKLIEIFSIIPDYDGNQINLVTFLNSCKTAYDMAVGNQKVLLTVHIKNKLKGRAAELVNSRNPNTWDEIKNLLENHFGDRRDLTSLIQDLQRMRQLSGESPLTFIARLQTHEAKMHASIHKQQCLLAKHLTHLLTDCMICDVLDDPGCHSLLTSSIRRTV</sequence>
<gene>
    <name evidence="1" type="ORF">NQ318_021747</name>
</gene>
<evidence type="ECO:0000313" key="1">
    <source>
        <dbReference type="EMBL" id="KAJ8944031.1"/>
    </source>
</evidence>
<organism evidence="1 2">
    <name type="scientific">Aromia moschata</name>
    <dbReference type="NCBI Taxonomy" id="1265417"/>
    <lineage>
        <taxon>Eukaryota</taxon>
        <taxon>Metazoa</taxon>
        <taxon>Ecdysozoa</taxon>
        <taxon>Arthropoda</taxon>
        <taxon>Hexapoda</taxon>
        <taxon>Insecta</taxon>
        <taxon>Pterygota</taxon>
        <taxon>Neoptera</taxon>
        <taxon>Endopterygota</taxon>
        <taxon>Coleoptera</taxon>
        <taxon>Polyphaga</taxon>
        <taxon>Cucujiformia</taxon>
        <taxon>Chrysomeloidea</taxon>
        <taxon>Cerambycidae</taxon>
        <taxon>Cerambycinae</taxon>
        <taxon>Callichromatini</taxon>
        <taxon>Aromia</taxon>
    </lineage>
</organism>
<dbReference type="AlphaFoldDB" id="A0AAV8XY41"/>
<accession>A0AAV8XY41</accession>
<dbReference type="Proteomes" id="UP001162162">
    <property type="component" value="Unassembled WGS sequence"/>
</dbReference>
<proteinExistence type="predicted"/>
<comment type="caution">
    <text evidence="1">The sequence shown here is derived from an EMBL/GenBank/DDBJ whole genome shotgun (WGS) entry which is preliminary data.</text>
</comment>
<protein>
    <recommendedName>
        <fullName evidence="3">Retrotransposon gag domain-containing protein</fullName>
    </recommendedName>
</protein>